<dbReference type="NCBIfam" id="NF008995">
    <property type="entry name" value="PRK12338.1"/>
    <property type="match status" value="1"/>
</dbReference>
<feature type="domain" description="3H" evidence="1">
    <location>
        <begin position="214"/>
        <end position="310"/>
    </location>
</feature>
<dbReference type="SUPFAM" id="SSF75500">
    <property type="entry name" value="Putative transcriptional regulator TM1602, C-terminal domain"/>
    <property type="match status" value="1"/>
</dbReference>
<dbReference type="RefSeq" id="WP_058738726.1">
    <property type="nucleotide sequence ID" value="NZ_CP011266.1"/>
</dbReference>
<evidence type="ECO:0000313" key="3">
    <source>
        <dbReference type="Proteomes" id="UP000067738"/>
    </source>
</evidence>
<accession>A0A0U2V1K9</accession>
<dbReference type="InterPro" id="IPR004173">
    <property type="entry name" value="3H_domain"/>
</dbReference>
<dbReference type="Gene3D" id="3.40.50.300">
    <property type="entry name" value="P-loop containing nucleotide triphosphate hydrolases"/>
    <property type="match status" value="1"/>
</dbReference>
<dbReference type="SUPFAM" id="SSF52540">
    <property type="entry name" value="P-loop containing nucleoside triphosphate hydrolases"/>
    <property type="match status" value="1"/>
</dbReference>
<reference evidence="2 3" key="1">
    <citation type="submission" date="2015-04" db="EMBL/GenBank/DDBJ databases">
        <title>The complete genome sequence of the rumen methanogen Methanobrevibacter millerae SM9.</title>
        <authorList>
            <person name="Leahy S.C."/>
            <person name="Kelly W.J."/>
            <person name="Pacheco D.M."/>
            <person name="Li D."/>
            <person name="Altermann E."/>
            <person name="Attwood G.T."/>
        </authorList>
    </citation>
    <scope>NUCLEOTIDE SEQUENCE [LARGE SCALE GENOMIC DNA]</scope>
    <source>
        <strain evidence="2 3">SM9</strain>
    </source>
</reference>
<dbReference type="InterPro" id="IPR027417">
    <property type="entry name" value="P-loop_NTPase"/>
</dbReference>
<proteinExistence type="predicted"/>
<dbReference type="PANTHER" id="PTHR33477">
    <property type="entry name" value="P-LOOP NTPASE DOMAIN-CONTAINING PROTEIN LPA1 HOMOLOG 1"/>
    <property type="match status" value="1"/>
</dbReference>
<keyword evidence="2" id="KW-0808">Transferase</keyword>
<dbReference type="KEGG" id="mmil:sm9_0603"/>
<dbReference type="EMBL" id="CP011266">
    <property type="protein sequence ID" value="ALT68402.1"/>
    <property type="molecule type" value="Genomic_DNA"/>
</dbReference>
<dbReference type="OrthoDB" id="67577at2157"/>
<dbReference type="Proteomes" id="UP000067738">
    <property type="component" value="Chromosome"/>
</dbReference>
<dbReference type="Gene3D" id="3.30.1340.20">
    <property type="entry name" value="3H domain"/>
    <property type="match status" value="1"/>
</dbReference>
<evidence type="ECO:0000259" key="1">
    <source>
        <dbReference type="Pfam" id="PF02829"/>
    </source>
</evidence>
<evidence type="ECO:0000313" key="2">
    <source>
        <dbReference type="EMBL" id="ALT68402.1"/>
    </source>
</evidence>
<dbReference type="AlphaFoldDB" id="A0A0U2V1K9"/>
<keyword evidence="3" id="KW-1185">Reference proteome</keyword>
<dbReference type="InterPro" id="IPR035922">
    <property type="entry name" value="3H_dom_sf"/>
</dbReference>
<gene>
    <name evidence="2" type="primary">pgk2A</name>
    <name evidence="2" type="ORF">sm9_0603</name>
</gene>
<protein>
    <submittedName>
        <fullName evidence="2">2-phosphoglycerate kinase Pgk2A</fullName>
    </submittedName>
</protein>
<dbReference type="GO" id="GO:0036094">
    <property type="term" value="F:small molecule binding"/>
    <property type="evidence" value="ECO:0007669"/>
    <property type="project" value="InterPro"/>
</dbReference>
<name>A0A0U2V1K9_9EURY</name>
<keyword evidence="2" id="KW-0418">Kinase</keyword>
<sequence length="314" mass="35786">MRKPYVILIGSASGIGKSTIASQLAKQLNIKHLIESDFIRAVVRGIIGKEYAPALHSSSYDAYKNLRNKANFKSYDDLVSAGFDEHASYVIPGLEKIIQRAITDFDDIIIEGVHLVPGLIDIEQFKDFAEIYFFVLSSDEESHKERFVKRAIQIHRGGKQLDFFTENRIIHNHLLSEAEKNNVSIIKTESIDKSVEQILTIINKSCTNIKLTNNVEELPEVIDIIINNNNGSIEKIIYSLKGFKDPLVRDVKVSDYDSAKRFIDNIKKNPNVKDDLNNLYNISKYREFTICAANNEIIEKIKKELTDKGFVYNE</sequence>
<dbReference type="GO" id="GO:0016301">
    <property type="term" value="F:kinase activity"/>
    <property type="evidence" value="ECO:0007669"/>
    <property type="project" value="UniProtKB-KW"/>
</dbReference>
<dbReference type="PANTHER" id="PTHR33477:SF3">
    <property type="entry name" value="P-LOOP NTPASE DOMAIN-CONTAINING PROTEIN LPA1 HOMOLOG 1"/>
    <property type="match status" value="1"/>
</dbReference>
<dbReference type="PATRIC" id="fig|230361.4.peg.625"/>
<dbReference type="GeneID" id="26735579"/>
<organism evidence="2 3">
    <name type="scientific">Methanobrevibacter millerae</name>
    <dbReference type="NCBI Taxonomy" id="230361"/>
    <lineage>
        <taxon>Archaea</taxon>
        <taxon>Methanobacteriati</taxon>
        <taxon>Methanobacteriota</taxon>
        <taxon>Methanomada group</taxon>
        <taxon>Methanobacteria</taxon>
        <taxon>Methanobacteriales</taxon>
        <taxon>Methanobacteriaceae</taxon>
        <taxon>Methanobrevibacter</taxon>
    </lineage>
</organism>
<dbReference type="Pfam" id="PF02829">
    <property type="entry name" value="3H"/>
    <property type="match status" value="1"/>
</dbReference>